<dbReference type="Gene3D" id="3.40.50.720">
    <property type="entry name" value="NAD(P)-binding Rossmann-like Domain"/>
    <property type="match status" value="1"/>
</dbReference>
<proteinExistence type="predicted"/>
<dbReference type="Proteomes" id="UP000244898">
    <property type="component" value="Unassembled WGS sequence"/>
</dbReference>
<reference evidence="4" key="1">
    <citation type="submission" date="2018-03" db="EMBL/GenBank/DDBJ databases">
        <authorList>
            <person name="Rodrigo-Torres L."/>
            <person name="Arahal R. D."/>
            <person name="Lucena T."/>
        </authorList>
    </citation>
    <scope>NUCLEOTIDE SEQUENCE [LARGE SCALE GENOMIC DNA]</scope>
    <source>
        <strain evidence="4">CECT 7615</strain>
    </source>
</reference>
<dbReference type="GO" id="GO:0050661">
    <property type="term" value="F:NADP binding"/>
    <property type="evidence" value="ECO:0007669"/>
    <property type="project" value="InterPro"/>
</dbReference>
<dbReference type="EMBL" id="ONZG01000021">
    <property type="protein sequence ID" value="SPJ31354.1"/>
    <property type="molecule type" value="Genomic_DNA"/>
</dbReference>
<gene>
    <name evidence="3" type="ORF">TRM7615_04897</name>
</gene>
<dbReference type="InterPro" id="IPR006115">
    <property type="entry name" value="6PGDH_NADP-bd"/>
</dbReference>
<organism evidence="3 4">
    <name type="scientific">Falsiruegeria mediterranea M17</name>
    <dbReference type="NCBI Taxonomy" id="1200281"/>
    <lineage>
        <taxon>Bacteria</taxon>
        <taxon>Pseudomonadati</taxon>
        <taxon>Pseudomonadota</taxon>
        <taxon>Alphaproteobacteria</taxon>
        <taxon>Rhodobacterales</taxon>
        <taxon>Roseobacteraceae</taxon>
        <taxon>Falsiruegeria</taxon>
    </lineage>
</organism>
<evidence type="ECO:0000313" key="3">
    <source>
        <dbReference type="EMBL" id="SPJ31354.1"/>
    </source>
</evidence>
<accession>A0A2R8CFX9</accession>
<protein>
    <recommendedName>
        <fullName evidence="2">6-phosphogluconate dehydrogenase NADP-binding domain-containing protein</fullName>
    </recommendedName>
</protein>
<feature type="region of interest" description="Disordered" evidence="1">
    <location>
        <begin position="58"/>
        <end position="91"/>
    </location>
</feature>
<keyword evidence="4" id="KW-1185">Reference proteome</keyword>
<evidence type="ECO:0000256" key="1">
    <source>
        <dbReference type="SAM" id="MobiDB-lite"/>
    </source>
</evidence>
<dbReference type="InterPro" id="IPR036291">
    <property type="entry name" value="NAD(P)-bd_dom_sf"/>
</dbReference>
<dbReference type="Pfam" id="PF03446">
    <property type="entry name" value="NAD_binding_2"/>
    <property type="match status" value="1"/>
</dbReference>
<name>A0A2R8CFX9_9RHOB</name>
<dbReference type="SUPFAM" id="SSF51735">
    <property type="entry name" value="NAD(P)-binding Rossmann-fold domains"/>
    <property type="match status" value="1"/>
</dbReference>
<evidence type="ECO:0000259" key="2">
    <source>
        <dbReference type="Pfam" id="PF03446"/>
    </source>
</evidence>
<feature type="domain" description="6-phosphogluconate dehydrogenase NADP-binding" evidence="2">
    <location>
        <begin position="1"/>
        <end position="70"/>
    </location>
</feature>
<sequence length="91" mass="9606">MACVGNYTDMRSICVGDDGAFADVDAGSLFVDHTTLSSKVSYELFAVAKQQHVSFVDAPVSRGGGGGRERTTVDHVQQGSGRLRAGRTRNG</sequence>
<dbReference type="AlphaFoldDB" id="A0A2R8CFX9"/>
<evidence type="ECO:0000313" key="4">
    <source>
        <dbReference type="Proteomes" id="UP000244898"/>
    </source>
</evidence>